<organism evidence="2 3">
    <name type="scientific">Croceibacterium selenioxidans</name>
    <dbReference type="NCBI Taxonomy" id="2838833"/>
    <lineage>
        <taxon>Bacteria</taxon>
        <taxon>Pseudomonadati</taxon>
        <taxon>Pseudomonadota</taxon>
        <taxon>Alphaproteobacteria</taxon>
        <taxon>Sphingomonadales</taxon>
        <taxon>Erythrobacteraceae</taxon>
        <taxon>Croceibacterium</taxon>
    </lineage>
</organism>
<evidence type="ECO:0000313" key="3">
    <source>
        <dbReference type="Proteomes" id="UP000811255"/>
    </source>
</evidence>
<evidence type="ECO:0000256" key="1">
    <source>
        <dbReference type="SAM" id="MobiDB-lite"/>
    </source>
</evidence>
<reference evidence="2 3" key="1">
    <citation type="submission" date="2021-05" db="EMBL/GenBank/DDBJ databases">
        <title>Croceibacterium sp. LX-88 genome sequence.</title>
        <authorList>
            <person name="Luo X."/>
        </authorList>
    </citation>
    <scope>NUCLEOTIDE SEQUENCE [LARGE SCALE GENOMIC DNA]</scope>
    <source>
        <strain evidence="2 3">LX-88</strain>
    </source>
</reference>
<keyword evidence="3" id="KW-1185">Reference proteome</keyword>
<accession>A0ABS5W1W2</accession>
<proteinExistence type="predicted"/>
<dbReference type="RefSeq" id="WP_214535085.1">
    <property type="nucleotide sequence ID" value="NZ_JAHFVK010000001.1"/>
</dbReference>
<name>A0ABS5W1W2_9SPHN</name>
<evidence type="ECO:0000313" key="2">
    <source>
        <dbReference type="EMBL" id="MBT2133736.1"/>
    </source>
</evidence>
<protein>
    <submittedName>
        <fullName evidence="2">Uncharacterized protein</fullName>
    </submittedName>
</protein>
<dbReference type="Proteomes" id="UP000811255">
    <property type="component" value="Unassembled WGS sequence"/>
</dbReference>
<comment type="caution">
    <text evidence="2">The sequence shown here is derived from an EMBL/GenBank/DDBJ whole genome shotgun (WGS) entry which is preliminary data.</text>
</comment>
<feature type="region of interest" description="Disordered" evidence="1">
    <location>
        <begin position="1"/>
        <end position="58"/>
    </location>
</feature>
<gene>
    <name evidence="2" type="ORF">KK137_05255</name>
</gene>
<dbReference type="EMBL" id="JAHFVK010000001">
    <property type="protein sequence ID" value="MBT2133736.1"/>
    <property type="molecule type" value="Genomic_DNA"/>
</dbReference>
<sequence length="58" mass="6582">MEYEIESEQGLFDASTNPSLRHGHAVQKRPTVARQGDPKNSHKLQRAEQIPEEEDQPA</sequence>